<keyword evidence="2" id="KW-1185">Reference proteome</keyword>
<organism evidence="1 2">
    <name type="scientific">Phenylobacterium conjunctum</name>
    <dbReference type="NCBI Taxonomy" id="1298959"/>
    <lineage>
        <taxon>Bacteria</taxon>
        <taxon>Pseudomonadati</taxon>
        <taxon>Pseudomonadota</taxon>
        <taxon>Alphaproteobacteria</taxon>
        <taxon>Caulobacterales</taxon>
        <taxon>Caulobacteraceae</taxon>
        <taxon>Phenylobacterium</taxon>
    </lineage>
</organism>
<dbReference type="PANTHER" id="PTHR39327">
    <property type="match status" value="1"/>
</dbReference>
<dbReference type="Gene3D" id="3.10.620.30">
    <property type="match status" value="1"/>
</dbReference>
<dbReference type="PANTHER" id="PTHR39327:SF1">
    <property type="entry name" value="BLR5470 PROTEIN"/>
    <property type="match status" value="1"/>
</dbReference>
<accession>A0ABW3T556</accession>
<evidence type="ECO:0000313" key="1">
    <source>
        <dbReference type="EMBL" id="MFD1191998.1"/>
    </source>
</evidence>
<sequence>MPLGPATYAPQGFVDFCRKLPKECAPALPAEATYNETPDRIAEIIAQVQGATSSIGSGAPAISDPAPVAQDDAPVSSWLHKRPLRLIPDRITVSYAQIVTLTPAVETSPAPAAPGSGTSARIDISETMTAVGALRKAGLVTRTGAPLLAAGPIALTPKVWKLVAATNAQVNRAIIRQTDWQTYGVEEDWSLPIEAGVRYGDCEDYALEKRHALIKAGVPRSALSLAVVLTPRGERHAVLVLSTDRGDYVLDSLSPWIVPWRQSGYRWLERQVAGARDHWVMVADPANGVQQAKSNGRESLIIAL</sequence>
<dbReference type="EMBL" id="JBHTLQ010000040">
    <property type="protein sequence ID" value="MFD1191998.1"/>
    <property type="molecule type" value="Genomic_DNA"/>
</dbReference>
<evidence type="ECO:0000313" key="2">
    <source>
        <dbReference type="Proteomes" id="UP001597216"/>
    </source>
</evidence>
<proteinExistence type="predicted"/>
<reference evidence="2" key="1">
    <citation type="journal article" date="2019" name="Int. J. Syst. Evol. Microbiol.">
        <title>The Global Catalogue of Microorganisms (GCM) 10K type strain sequencing project: providing services to taxonomists for standard genome sequencing and annotation.</title>
        <authorList>
            <consortium name="The Broad Institute Genomics Platform"/>
            <consortium name="The Broad Institute Genome Sequencing Center for Infectious Disease"/>
            <person name="Wu L."/>
            <person name="Ma J."/>
        </authorList>
    </citation>
    <scope>NUCLEOTIDE SEQUENCE [LARGE SCALE GENOMIC DNA]</scope>
    <source>
        <strain evidence="2">CCUG 55074</strain>
    </source>
</reference>
<name>A0ABW3T556_9CAUL</name>
<gene>
    <name evidence="1" type="ORF">ACFQ27_15525</name>
</gene>
<dbReference type="Pfam" id="PF06035">
    <property type="entry name" value="Peptidase_C93"/>
    <property type="match status" value="1"/>
</dbReference>
<dbReference type="InterPro" id="IPR010319">
    <property type="entry name" value="Transglutaminase-like_Cys_pept"/>
</dbReference>
<dbReference type="Proteomes" id="UP001597216">
    <property type="component" value="Unassembled WGS sequence"/>
</dbReference>
<comment type="caution">
    <text evidence="1">The sequence shown here is derived from an EMBL/GenBank/DDBJ whole genome shotgun (WGS) entry which is preliminary data.</text>
</comment>
<protein>
    <submittedName>
        <fullName evidence="1">Transglutaminase-like cysteine peptidase</fullName>
    </submittedName>
</protein>